<evidence type="ECO:0000256" key="8">
    <source>
        <dbReference type="PIRSR" id="PIRSR000294-1"/>
    </source>
</evidence>
<evidence type="ECO:0000256" key="2">
    <source>
        <dbReference type="ARBA" id="ARBA00022617"/>
    </source>
</evidence>
<accession>A0A5C6FPX2</accession>
<dbReference type="RefSeq" id="WP_146415248.1">
    <property type="nucleotide sequence ID" value="NZ_SJPZ01000002.1"/>
</dbReference>
<keyword evidence="11" id="KW-0575">Peroxidase</keyword>
<keyword evidence="2 8" id="KW-0349">Heme</keyword>
<dbReference type="OrthoDB" id="9772811at2"/>
<feature type="binding site" description="covalent" evidence="8">
    <location>
        <position position="238"/>
    </location>
    <ligand>
        <name>heme c</name>
        <dbReference type="ChEBI" id="CHEBI:61717"/>
        <label>2</label>
    </ligand>
</feature>
<dbReference type="InterPro" id="IPR036909">
    <property type="entry name" value="Cyt_c-like_dom_sf"/>
</dbReference>
<dbReference type="InterPro" id="IPR009056">
    <property type="entry name" value="Cyt_c-like_dom"/>
</dbReference>
<evidence type="ECO:0000313" key="12">
    <source>
        <dbReference type="Proteomes" id="UP000316476"/>
    </source>
</evidence>
<evidence type="ECO:0000256" key="6">
    <source>
        <dbReference type="ARBA" id="ARBA00023002"/>
    </source>
</evidence>
<reference evidence="11 12" key="1">
    <citation type="submission" date="2019-02" db="EMBL/GenBank/DDBJ databases">
        <title>Deep-cultivation of Planctomycetes and their phenomic and genomic characterization uncovers novel biology.</title>
        <authorList>
            <person name="Wiegand S."/>
            <person name="Jogler M."/>
            <person name="Boedeker C."/>
            <person name="Pinto D."/>
            <person name="Vollmers J."/>
            <person name="Rivas-Marin E."/>
            <person name="Kohn T."/>
            <person name="Peeters S.H."/>
            <person name="Heuer A."/>
            <person name="Rast P."/>
            <person name="Oberbeckmann S."/>
            <person name="Bunk B."/>
            <person name="Jeske O."/>
            <person name="Meyerdierks A."/>
            <person name="Storesund J.E."/>
            <person name="Kallscheuer N."/>
            <person name="Luecker S."/>
            <person name="Lage O.M."/>
            <person name="Pohl T."/>
            <person name="Merkel B.J."/>
            <person name="Hornburger P."/>
            <person name="Mueller R.-W."/>
            <person name="Bruemmer F."/>
            <person name="Labrenz M."/>
            <person name="Spormann A.M."/>
            <person name="Op Den Camp H."/>
            <person name="Overmann J."/>
            <person name="Amann R."/>
            <person name="Jetten M.S.M."/>
            <person name="Mascher T."/>
            <person name="Medema M.H."/>
            <person name="Devos D.P."/>
            <person name="Kaster A.-K."/>
            <person name="Ovreas L."/>
            <person name="Rohde M."/>
            <person name="Galperin M.Y."/>
            <person name="Jogler C."/>
        </authorList>
    </citation>
    <scope>NUCLEOTIDE SEQUENCE [LARGE SCALE GENOMIC DNA]</scope>
    <source>
        <strain evidence="11 12">V7</strain>
    </source>
</reference>
<dbReference type="GO" id="GO:0020037">
    <property type="term" value="F:heme binding"/>
    <property type="evidence" value="ECO:0007669"/>
    <property type="project" value="InterPro"/>
</dbReference>
<evidence type="ECO:0000259" key="10">
    <source>
        <dbReference type="PROSITE" id="PS51007"/>
    </source>
</evidence>
<dbReference type="PROSITE" id="PS51007">
    <property type="entry name" value="CYTC"/>
    <property type="match status" value="1"/>
</dbReference>
<evidence type="ECO:0000256" key="5">
    <source>
        <dbReference type="ARBA" id="ARBA00022764"/>
    </source>
</evidence>
<comment type="caution">
    <text evidence="11">The sequence shown here is derived from an EMBL/GenBank/DDBJ whole genome shotgun (WGS) entry which is preliminary data.</text>
</comment>
<evidence type="ECO:0000256" key="7">
    <source>
        <dbReference type="ARBA" id="ARBA00023004"/>
    </source>
</evidence>
<sequence length="355" mass="38400">MSLRQSIGFAGFQGDSWSVPIGRSSRNGSIGIAVVMLVFLFAGPNLRADDLLDRAQSHFGIVPAPDATLVSSAKVELGRALFWDTQISMGGQVSCGSCHLPESGGADPRRFSKRSKGDLTKRNSQTVFNAAYQDELRWLADRPSLQVQASGSLTGSLGHDDEESAEARLVELGYATQLKNVFGDGDDASLTDQFGRAVAAYEKTLTTPADFDRYLSGDENALKTTPRKGLGLFMDIGCVDCHSGLLLGGQQMSVFGVFGDYWTATGSTKVDEGLYAKTKQPEDRYRFRVPMLRNITATAPYFHDGSVDDLSQAVRVMAKVQLDRTLTNSECDAIVQFLNSLTGEVPRNFSPPGGE</sequence>
<comment type="cofactor">
    <cofactor evidence="8">
        <name>heme</name>
        <dbReference type="ChEBI" id="CHEBI:30413"/>
    </cofactor>
    <text evidence="8">Binds 2 heme groups.</text>
</comment>
<dbReference type="PIRSF" id="PIRSF000294">
    <property type="entry name" value="Cytochrome-c_peroxidase"/>
    <property type="match status" value="1"/>
</dbReference>
<dbReference type="GO" id="GO:0009055">
    <property type="term" value="F:electron transfer activity"/>
    <property type="evidence" value="ECO:0007669"/>
    <property type="project" value="InterPro"/>
</dbReference>
<proteinExistence type="predicted"/>
<evidence type="ECO:0000313" key="11">
    <source>
        <dbReference type="EMBL" id="TWU62493.1"/>
    </source>
</evidence>
<dbReference type="EMBL" id="SJPZ01000002">
    <property type="protein sequence ID" value="TWU62493.1"/>
    <property type="molecule type" value="Genomic_DNA"/>
</dbReference>
<feature type="binding site" description="axial binding residue" evidence="9">
    <location>
        <position position="317"/>
    </location>
    <ligand>
        <name>heme c</name>
        <dbReference type="ChEBI" id="CHEBI:61717"/>
        <label>2</label>
    </ligand>
    <ligandPart>
        <name>Fe</name>
        <dbReference type="ChEBI" id="CHEBI:18248"/>
    </ligandPart>
</feature>
<dbReference type="InterPro" id="IPR051395">
    <property type="entry name" value="Cytochrome_c_Peroxidase/MauG"/>
</dbReference>
<dbReference type="Gene3D" id="1.10.760.10">
    <property type="entry name" value="Cytochrome c-like domain"/>
    <property type="match status" value="2"/>
</dbReference>
<dbReference type="PANTHER" id="PTHR30600">
    <property type="entry name" value="CYTOCHROME C PEROXIDASE-RELATED"/>
    <property type="match status" value="1"/>
</dbReference>
<dbReference type="AlphaFoldDB" id="A0A5C6FPX2"/>
<dbReference type="GO" id="GO:0046872">
    <property type="term" value="F:metal ion binding"/>
    <property type="evidence" value="ECO:0007669"/>
    <property type="project" value="UniProtKB-KW"/>
</dbReference>
<dbReference type="GO" id="GO:0004130">
    <property type="term" value="F:cytochrome-c peroxidase activity"/>
    <property type="evidence" value="ECO:0007669"/>
    <property type="project" value="UniProtKB-EC"/>
</dbReference>
<comment type="PTM">
    <text evidence="8">Binds 2 heme groups per subunit.</text>
</comment>
<dbReference type="SUPFAM" id="SSF46626">
    <property type="entry name" value="Cytochrome c"/>
    <property type="match status" value="2"/>
</dbReference>
<feature type="binding site" description="covalent" evidence="8">
    <location>
        <position position="95"/>
    </location>
    <ligand>
        <name>heme c</name>
        <dbReference type="ChEBI" id="CHEBI:61717"/>
        <label>1</label>
    </ligand>
</feature>
<evidence type="ECO:0000256" key="9">
    <source>
        <dbReference type="PIRSR" id="PIRSR000294-2"/>
    </source>
</evidence>
<dbReference type="InterPro" id="IPR026259">
    <property type="entry name" value="MauG/Cytc_peroxidase"/>
</dbReference>
<feature type="binding site" description="covalent" evidence="8">
    <location>
        <position position="98"/>
    </location>
    <ligand>
        <name>heme c</name>
        <dbReference type="ChEBI" id="CHEBI:61717"/>
        <label>1</label>
    </ligand>
</feature>
<keyword evidence="3 9" id="KW-0479">Metal-binding</keyword>
<dbReference type="Pfam" id="PF03150">
    <property type="entry name" value="CCP_MauG"/>
    <property type="match status" value="1"/>
</dbReference>
<dbReference type="Proteomes" id="UP000316476">
    <property type="component" value="Unassembled WGS sequence"/>
</dbReference>
<gene>
    <name evidence="11" type="primary">ccpA</name>
    <name evidence="11" type="ORF">V7x_42280</name>
</gene>
<dbReference type="EC" id="1.11.1.5" evidence="11"/>
<dbReference type="PANTHER" id="PTHR30600:SF7">
    <property type="entry name" value="CYTOCHROME C PEROXIDASE-RELATED"/>
    <property type="match status" value="1"/>
</dbReference>
<name>A0A5C6FPX2_9PLAN</name>
<keyword evidence="4" id="KW-0732">Signal</keyword>
<comment type="subcellular location">
    <subcellularLocation>
        <location evidence="1">Periplasm</location>
    </subcellularLocation>
</comment>
<feature type="binding site" description="axial binding residue" evidence="9">
    <location>
        <position position="99"/>
    </location>
    <ligand>
        <name>heme c</name>
        <dbReference type="ChEBI" id="CHEBI:61717"/>
        <label>1</label>
    </ligand>
    <ligandPart>
        <name>Fe</name>
        <dbReference type="ChEBI" id="CHEBI:18248"/>
    </ligandPart>
</feature>
<dbReference type="GO" id="GO:0042597">
    <property type="term" value="C:periplasmic space"/>
    <property type="evidence" value="ECO:0007669"/>
    <property type="project" value="UniProtKB-SubCell"/>
</dbReference>
<feature type="binding site" description="covalent" evidence="8">
    <location>
        <position position="241"/>
    </location>
    <ligand>
        <name>heme c</name>
        <dbReference type="ChEBI" id="CHEBI:61717"/>
        <label>2</label>
    </ligand>
</feature>
<feature type="binding site" description="axial binding residue" evidence="9">
    <location>
        <position position="242"/>
    </location>
    <ligand>
        <name>heme c</name>
        <dbReference type="ChEBI" id="CHEBI:61717"/>
        <label>2</label>
    </ligand>
    <ligandPart>
        <name>Fe</name>
        <dbReference type="ChEBI" id="CHEBI:18248"/>
    </ligandPart>
</feature>
<dbReference type="InterPro" id="IPR004852">
    <property type="entry name" value="Di-haem_cyt_c_peroxidsae"/>
</dbReference>
<keyword evidence="5" id="KW-0574">Periplasm</keyword>
<protein>
    <submittedName>
        <fullName evidence="11">Cytochrome c551 peroxidase</fullName>
        <ecNumber evidence="11">1.11.1.5</ecNumber>
    </submittedName>
</protein>
<evidence type="ECO:0000256" key="4">
    <source>
        <dbReference type="ARBA" id="ARBA00022729"/>
    </source>
</evidence>
<feature type="domain" description="Cytochrome c" evidence="10">
    <location>
        <begin position="224"/>
        <end position="342"/>
    </location>
</feature>
<organism evidence="11 12">
    <name type="scientific">Crateriforma conspicua</name>
    <dbReference type="NCBI Taxonomy" id="2527996"/>
    <lineage>
        <taxon>Bacteria</taxon>
        <taxon>Pseudomonadati</taxon>
        <taxon>Planctomycetota</taxon>
        <taxon>Planctomycetia</taxon>
        <taxon>Planctomycetales</taxon>
        <taxon>Planctomycetaceae</taxon>
        <taxon>Crateriforma</taxon>
    </lineage>
</organism>
<keyword evidence="6 11" id="KW-0560">Oxidoreductase</keyword>
<evidence type="ECO:0000256" key="1">
    <source>
        <dbReference type="ARBA" id="ARBA00004418"/>
    </source>
</evidence>
<evidence type="ECO:0000256" key="3">
    <source>
        <dbReference type="ARBA" id="ARBA00022723"/>
    </source>
</evidence>
<keyword evidence="7 9" id="KW-0408">Iron</keyword>